<accession>B7KME8</accession>
<evidence type="ECO:0000313" key="3">
    <source>
        <dbReference type="Proteomes" id="UP000002384"/>
    </source>
</evidence>
<dbReference type="CDD" id="cd00093">
    <property type="entry name" value="HTH_XRE"/>
    <property type="match status" value="1"/>
</dbReference>
<organism evidence="2 3">
    <name type="scientific">Gloeothece citriformis (strain PCC 7424)</name>
    <name type="common">Cyanothece sp. (strain PCC 7424)</name>
    <dbReference type="NCBI Taxonomy" id="65393"/>
    <lineage>
        <taxon>Bacteria</taxon>
        <taxon>Bacillati</taxon>
        <taxon>Cyanobacteriota</taxon>
        <taxon>Cyanophyceae</taxon>
        <taxon>Oscillatoriophycideae</taxon>
        <taxon>Chroococcales</taxon>
        <taxon>Aphanothecaceae</taxon>
        <taxon>Gloeothece</taxon>
        <taxon>Gloeothece citriformis</taxon>
    </lineage>
</organism>
<dbReference type="OrthoDB" id="562953at2"/>
<dbReference type="Proteomes" id="UP000002384">
    <property type="component" value="Plasmid pP742402"/>
</dbReference>
<sequence>MTILTDNRPQDGESLAQYLRRVRTSLKMSQGEMATKAGLHIQSLGKIEAGKTTRLNGKTKAGLSRALGIPEDYLDALCRGVPVTSVQHLKICPQCWSPGSSAEPIWLDPRSKYCFICGTSLIDRCPSCQELIPSLKFRFCGYCGQPYKKISNYDSHIRLGSI</sequence>
<gene>
    <name evidence="2" type="ordered locus">PCC7424_5392</name>
</gene>
<dbReference type="AlphaFoldDB" id="B7KME8"/>
<evidence type="ECO:0000259" key="1">
    <source>
        <dbReference type="PROSITE" id="PS50943"/>
    </source>
</evidence>
<name>B7KME8_GLOC7</name>
<dbReference type="HOGENOM" id="CLU_1719070_0_0_3"/>
<keyword evidence="3" id="KW-1185">Reference proteome</keyword>
<dbReference type="Gene3D" id="1.10.260.40">
    <property type="entry name" value="lambda repressor-like DNA-binding domains"/>
    <property type="match status" value="1"/>
</dbReference>
<evidence type="ECO:0000313" key="2">
    <source>
        <dbReference type="EMBL" id="ACK73970.1"/>
    </source>
</evidence>
<dbReference type="Pfam" id="PF12773">
    <property type="entry name" value="DZR"/>
    <property type="match status" value="1"/>
</dbReference>
<feature type="domain" description="HTH cro/C1-type" evidence="1">
    <location>
        <begin position="19"/>
        <end position="74"/>
    </location>
</feature>
<dbReference type="InterPro" id="IPR025874">
    <property type="entry name" value="DZR"/>
</dbReference>
<dbReference type="Pfam" id="PF01381">
    <property type="entry name" value="HTH_3"/>
    <property type="match status" value="1"/>
</dbReference>
<geneLocation type="plasmid" evidence="2 3">
    <name>pP742402</name>
</geneLocation>
<dbReference type="KEGG" id="cyc:PCC7424_5392"/>
<dbReference type="EMBL" id="CP001293">
    <property type="protein sequence ID" value="ACK73970.1"/>
    <property type="molecule type" value="Genomic_DNA"/>
</dbReference>
<dbReference type="PROSITE" id="PS50943">
    <property type="entry name" value="HTH_CROC1"/>
    <property type="match status" value="1"/>
</dbReference>
<dbReference type="RefSeq" id="WP_012599477.1">
    <property type="nucleotide sequence ID" value="NC_011737.1"/>
</dbReference>
<dbReference type="SUPFAM" id="SSF47413">
    <property type="entry name" value="lambda repressor-like DNA-binding domains"/>
    <property type="match status" value="1"/>
</dbReference>
<reference evidence="3" key="1">
    <citation type="journal article" date="2011" name="MBio">
        <title>Novel metabolic attributes of the genus Cyanothece, comprising a group of unicellular nitrogen-fixing Cyanobacteria.</title>
        <authorList>
            <person name="Bandyopadhyay A."/>
            <person name="Elvitigala T."/>
            <person name="Welsh E."/>
            <person name="Stockel J."/>
            <person name="Liberton M."/>
            <person name="Min H."/>
            <person name="Sherman L.A."/>
            <person name="Pakrasi H.B."/>
        </authorList>
    </citation>
    <scope>NUCLEOTIDE SEQUENCE [LARGE SCALE GENOMIC DNA]</scope>
    <source>
        <strain evidence="3">PCC 7424</strain>
        <plasmid evidence="3">pP742402</plasmid>
    </source>
</reference>
<dbReference type="GO" id="GO:0003677">
    <property type="term" value="F:DNA binding"/>
    <property type="evidence" value="ECO:0007669"/>
    <property type="project" value="InterPro"/>
</dbReference>
<protein>
    <submittedName>
        <fullName evidence="2">Transcriptional regulator, XRE family</fullName>
    </submittedName>
</protein>
<dbReference type="InterPro" id="IPR010982">
    <property type="entry name" value="Lambda_DNA-bd_dom_sf"/>
</dbReference>
<dbReference type="SMART" id="SM00530">
    <property type="entry name" value="HTH_XRE"/>
    <property type="match status" value="1"/>
</dbReference>
<proteinExistence type="predicted"/>
<dbReference type="InterPro" id="IPR001387">
    <property type="entry name" value="Cro/C1-type_HTH"/>
</dbReference>
<keyword evidence="2" id="KW-0614">Plasmid</keyword>